<dbReference type="InterPro" id="IPR004045">
    <property type="entry name" value="Glutathione_S-Trfase_N"/>
</dbReference>
<evidence type="ECO:0000313" key="3">
    <source>
        <dbReference type="Proteomes" id="UP000762676"/>
    </source>
</evidence>
<dbReference type="PROSITE" id="PS50404">
    <property type="entry name" value="GST_NTER"/>
    <property type="match status" value="1"/>
</dbReference>
<dbReference type="EMBL" id="BMAT01013914">
    <property type="protein sequence ID" value="GFS22902.1"/>
    <property type="molecule type" value="Genomic_DNA"/>
</dbReference>
<dbReference type="SUPFAM" id="SSF52833">
    <property type="entry name" value="Thioredoxin-like"/>
    <property type="match status" value="1"/>
</dbReference>
<evidence type="ECO:0000313" key="2">
    <source>
        <dbReference type="EMBL" id="GFS22902.1"/>
    </source>
</evidence>
<accession>A0AAV4JPL6</accession>
<organism evidence="2 3">
    <name type="scientific">Elysia marginata</name>
    <dbReference type="NCBI Taxonomy" id="1093978"/>
    <lineage>
        <taxon>Eukaryota</taxon>
        <taxon>Metazoa</taxon>
        <taxon>Spiralia</taxon>
        <taxon>Lophotrochozoa</taxon>
        <taxon>Mollusca</taxon>
        <taxon>Gastropoda</taxon>
        <taxon>Heterobranchia</taxon>
        <taxon>Euthyneura</taxon>
        <taxon>Panpulmonata</taxon>
        <taxon>Sacoglossa</taxon>
        <taxon>Placobranchoidea</taxon>
        <taxon>Plakobranchidae</taxon>
        <taxon>Elysia</taxon>
    </lineage>
</organism>
<reference evidence="2 3" key="1">
    <citation type="journal article" date="2021" name="Elife">
        <title>Chloroplast acquisition without the gene transfer in kleptoplastic sea slugs, Plakobranchus ocellatus.</title>
        <authorList>
            <person name="Maeda T."/>
            <person name="Takahashi S."/>
            <person name="Yoshida T."/>
            <person name="Shimamura S."/>
            <person name="Takaki Y."/>
            <person name="Nagai Y."/>
            <person name="Toyoda A."/>
            <person name="Suzuki Y."/>
            <person name="Arimoto A."/>
            <person name="Ishii H."/>
            <person name="Satoh N."/>
            <person name="Nishiyama T."/>
            <person name="Hasebe M."/>
            <person name="Maruyama T."/>
            <person name="Minagawa J."/>
            <person name="Obokata J."/>
            <person name="Shigenobu S."/>
        </authorList>
    </citation>
    <scope>NUCLEOTIDE SEQUENCE [LARGE SCALE GENOMIC DNA]</scope>
</reference>
<dbReference type="AlphaFoldDB" id="A0AAV4JPL6"/>
<comment type="caution">
    <text evidence="2">The sequence shown here is derived from an EMBL/GenBank/DDBJ whole genome shotgun (WGS) entry which is preliminary data.</text>
</comment>
<keyword evidence="3" id="KW-1185">Reference proteome</keyword>
<feature type="domain" description="GST N-terminal" evidence="1">
    <location>
        <begin position="4"/>
        <end position="76"/>
    </location>
</feature>
<gene>
    <name evidence="2" type="ORF">ElyMa_006963300</name>
</gene>
<dbReference type="InterPro" id="IPR036249">
    <property type="entry name" value="Thioredoxin-like_sf"/>
</dbReference>
<protein>
    <submittedName>
        <fullName evidence="2">Glutathione S-transferase</fullName>
    </submittedName>
</protein>
<dbReference type="Proteomes" id="UP000762676">
    <property type="component" value="Unassembled WGS sequence"/>
</dbReference>
<name>A0AAV4JPL6_9GAST</name>
<evidence type="ECO:0000259" key="1">
    <source>
        <dbReference type="PROSITE" id="PS50404"/>
    </source>
</evidence>
<sequence>MAQPSYKLHYFPLRGRGEVPRLVLHYAKKDFLDDRIAPADWPAQKPMADSRVSAKTSDFSTQQSVLFLVETANVFN</sequence>
<proteinExistence type="predicted"/>
<dbReference type="Gene3D" id="1.20.1050.130">
    <property type="match status" value="1"/>
</dbReference>